<dbReference type="EMBL" id="AMFJ01000908">
    <property type="protein sequence ID" value="EKE26195.1"/>
    <property type="molecule type" value="Genomic_DNA"/>
</dbReference>
<reference evidence="2" key="1">
    <citation type="journal article" date="2012" name="Science">
        <title>Fermentation, hydrogen, and sulfur metabolism in multiple uncultivated bacterial phyla.</title>
        <authorList>
            <person name="Wrighton K.C."/>
            <person name="Thomas B.C."/>
            <person name="Sharon I."/>
            <person name="Miller C.S."/>
            <person name="Castelle C.J."/>
            <person name="VerBerkmoes N.C."/>
            <person name="Wilkins M.J."/>
            <person name="Hettich R.L."/>
            <person name="Lipton M.S."/>
            <person name="Williams K.H."/>
            <person name="Long P.E."/>
            <person name="Banfield J.F."/>
        </authorList>
    </citation>
    <scope>NUCLEOTIDE SEQUENCE [LARGE SCALE GENOMIC DNA]</scope>
</reference>
<dbReference type="Gene3D" id="3.90.79.10">
    <property type="entry name" value="Nucleoside Triphosphate Pyrophosphohydrolase"/>
    <property type="match status" value="1"/>
</dbReference>
<proteinExistence type="predicted"/>
<dbReference type="InterPro" id="IPR015797">
    <property type="entry name" value="NUDIX_hydrolase-like_dom_sf"/>
</dbReference>
<organism evidence="2">
    <name type="scientific">uncultured bacterium</name>
    <name type="common">gcode 4</name>
    <dbReference type="NCBI Taxonomy" id="1234023"/>
    <lineage>
        <taxon>Bacteria</taxon>
        <taxon>environmental samples</taxon>
    </lineage>
</organism>
<dbReference type="CDD" id="cd03674">
    <property type="entry name" value="NUDIX_Hydrolase"/>
    <property type="match status" value="1"/>
</dbReference>
<dbReference type="AlphaFoldDB" id="K2GSD6"/>
<comment type="caution">
    <text evidence="2">The sequence shown here is derived from an EMBL/GenBank/DDBJ whole genome shotgun (WGS) entry which is preliminary data.</text>
</comment>
<evidence type="ECO:0000259" key="1">
    <source>
        <dbReference type="PROSITE" id="PS51462"/>
    </source>
</evidence>
<evidence type="ECO:0000313" key="2">
    <source>
        <dbReference type="EMBL" id="EKE26195.1"/>
    </source>
</evidence>
<accession>K2GSD6</accession>
<dbReference type="InterPro" id="IPR000086">
    <property type="entry name" value="NUDIX_hydrolase_dom"/>
</dbReference>
<dbReference type="SUPFAM" id="SSF55811">
    <property type="entry name" value="Nudix"/>
    <property type="match status" value="1"/>
</dbReference>
<dbReference type="PROSITE" id="PS51462">
    <property type="entry name" value="NUDIX"/>
    <property type="match status" value="1"/>
</dbReference>
<feature type="domain" description="Nudix hydrolase" evidence="1">
    <location>
        <begin position="44"/>
        <end position="175"/>
    </location>
</feature>
<protein>
    <submittedName>
        <fullName evidence="2">NUDIX hydrolase</fullName>
    </submittedName>
</protein>
<keyword evidence="2" id="KW-0378">Hydrolase</keyword>
<name>K2GSD6_9BACT</name>
<dbReference type="GO" id="GO:0016787">
    <property type="term" value="F:hydrolase activity"/>
    <property type="evidence" value="ECO:0007669"/>
    <property type="project" value="UniProtKB-KW"/>
</dbReference>
<gene>
    <name evidence="2" type="ORF">ACD_4C00392G0003</name>
</gene>
<sequence length="179" mass="20973">MHRKKLQQLLSSYEIVLKEDKQILKNFKSFIDNEKKCFSRSLKAGHITGSAWIVDKSRSYGLFAHHRKLNKWLQLGGHADDDIDVFAVALKEAKEESGLKNITALSDQIFDIDIHSVWEKDSCHYHYDVRFIFQADLLDKLIVSHESNDLAWISFNDLNKFISEYSVLKMYDKMKILNY</sequence>